<comment type="caution">
    <text evidence="2">The sequence shown here is derived from an EMBL/GenBank/DDBJ whole genome shotgun (WGS) entry which is preliminary data.</text>
</comment>
<dbReference type="SMART" id="SM00855">
    <property type="entry name" value="PGAM"/>
    <property type="match status" value="1"/>
</dbReference>
<dbReference type="InterPro" id="IPR013078">
    <property type="entry name" value="His_Pase_superF_clade-1"/>
</dbReference>
<reference evidence="2 3" key="1">
    <citation type="submission" date="2015-02" db="EMBL/GenBank/DDBJ databases">
        <title>Draft genome sequences of ten Microbacterium spp. with emphasis on heavy metal contaminated environments.</title>
        <authorList>
            <person name="Corretto E."/>
        </authorList>
    </citation>
    <scope>NUCLEOTIDE SEQUENCE [LARGE SCALE GENOMIC DNA]</scope>
    <source>
        <strain evidence="2 3">DSM 18659</strain>
    </source>
</reference>
<dbReference type="InterPro" id="IPR029033">
    <property type="entry name" value="His_PPase_superfam"/>
</dbReference>
<sequence>MTTLLLVRHASAADGPDDHDRPLTARGALEAEAMAAATLEAGWQPDLILASTARRTRATAAMFGAALGAPVRTAPALYGAGPRTLLDAAVGLGVASVMIVAHNPGIAMLARSLSSNEIGGMVPCAVAAFSWDDDDWDVASATDPDRIWFRHPE</sequence>
<accession>A0A0F0LPL1</accession>
<dbReference type="STRING" id="400772.RR49_02716"/>
<evidence type="ECO:0000313" key="3">
    <source>
        <dbReference type="Proteomes" id="UP000033451"/>
    </source>
</evidence>
<protein>
    <submittedName>
        <fullName evidence="2">Phosphohistidine phosphatase</fullName>
    </submittedName>
</protein>
<dbReference type="PANTHER" id="PTHR47623">
    <property type="entry name" value="OS09G0287300 PROTEIN"/>
    <property type="match status" value="1"/>
</dbReference>
<dbReference type="AlphaFoldDB" id="A0A0F0LPL1"/>
<evidence type="ECO:0000313" key="2">
    <source>
        <dbReference type="EMBL" id="KJL35088.1"/>
    </source>
</evidence>
<evidence type="ECO:0000313" key="1">
    <source>
        <dbReference type="EMBL" id="KJL34827.1"/>
    </source>
</evidence>
<gene>
    <name evidence="1" type="ORF">RR49_02716</name>
    <name evidence="2" type="ORF">RR49_02985</name>
</gene>
<proteinExistence type="predicted"/>
<dbReference type="Gene3D" id="3.40.50.1240">
    <property type="entry name" value="Phosphoglycerate mutase-like"/>
    <property type="match status" value="1"/>
</dbReference>
<dbReference type="EMBL" id="JYIY01000080">
    <property type="protein sequence ID" value="KJL34827.1"/>
    <property type="molecule type" value="Genomic_DNA"/>
</dbReference>
<dbReference type="RefSeq" id="WP_045248615.1">
    <property type="nucleotide sequence ID" value="NZ_DAIQHQ010000001.1"/>
</dbReference>
<dbReference type="PANTHER" id="PTHR47623:SF1">
    <property type="entry name" value="OS09G0287300 PROTEIN"/>
    <property type="match status" value="1"/>
</dbReference>
<dbReference type="EMBL" id="JYIY01000080">
    <property type="protein sequence ID" value="KJL35088.1"/>
    <property type="molecule type" value="Genomic_DNA"/>
</dbReference>
<dbReference type="SUPFAM" id="SSF53254">
    <property type="entry name" value="Phosphoglycerate mutase-like"/>
    <property type="match status" value="1"/>
</dbReference>
<dbReference type="PATRIC" id="fig|400772.4.peg.2732"/>
<name>A0A0F0LPL1_9MICO</name>
<dbReference type="Pfam" id="PF00300">
    <property type="entry name" value="His_Phos_1"/>
    <property type="match status" value="1"/>
</dbReference>
<dbReference type="Proteomes" id="UP000033451">
    <property type="component" value="Unassembled WGS sequence"/>
</dbReference>
<keyword evidence="3" id="KW-1185">Reference proteome</keyword>
<organism evidence="2 3">
    <name type="scientific">Microbacterium ginsengisoli</name>
    <dbReference type="NCBI Taxonomy" id="400772"/>
    <lineage>
        <taxon>Bacteria</taxon>
        <taxon>Bacillati</taxon>
        <taxon>Actinomycetota</taxon>
        <taxon>Actinomycetes</taxon>
        <taxon>Micrococcales</taxon>
        <taxon>Microbacteriaceae</taxon>
        <taxon>Microbacterium</taxon>
    </lineage>
</organism>
<dbReference type="OrthoDB" id="9810154at2"/>